<reference evidence="1" key="2">
    <citation type="submission" date="2022-01" db="EMBL/GenBank/DDBJ databases">
        <authorList>
            <person name="Yamashiro T."/>
            <person name="Shiraishi A."/>
            <person name="Satake H."/>
            <person name="Nakayama K."/>
        </authorList>
    </citation>
    <scope>NUCLEOTIDE SEQUENCE</scope>
</reference>
<dbReference type="Proteomes" id="UP001151760">
    <property type="component" value="Unassembled WGS sequence"/>
</dbReference>
<organism evidence="1 2">
    <name type="scientific">Tanacetum coccineum</name>
    <dbReference type="NCBI Taxonomy" id="301880"/>
    <lineage>
        <taxon>Eukaryota</taxon>
        <taxon>Viridiplantae</taxon>
        <taxon>Streptophyta</taxon>
        <taxon>Embryophyta</taxon>
        <taxon>Tracheophyta</taxon>
        <taxon>Spermatophyta</taxon>
        <taxon>Magnoliopsida</taxon>
        <taxon>eudicotyledons</taxon>
        <taxon>Gunneridae</taxon>
        <taxon>Pentapetalae</taxon>
        <taxon>asterids</taxon>
        <taxon>campanulids</taxon>
        <taxon>Asterales</taxon>
        <taxon>Asteraceae</taxon>
        <taxon>Asteroideae</taxon>
        <taxon>Anthemideae</taxon>
        <taxon>Anthemidinae</taxon>
        <taxon>Tanacetum</taxon>
    </lineage>
</organism>
<reference evidence="1" key="1">
    <citation type="journal article" date="2022" name="Int. J. Mol. Sci.">
        <title>Draft Genome of Tanacetum Coccineum: Genomic Comparison of Closely Related Tanacetum-Family Plants.</title>
        <authorList>
            <person name="Yamashiro T."/>
            <person name="Shiraishi A."/>
            <person name="Nakayama K."/>
            <person name="Satake H."/>
        </authorList>
    </citation>
    <scope>NUCLEOTIDE SEQUENCE</scope>
</reference>
<protein>
    <submittedName>
        <fullName evidence="1">Uncharacterized protein</fullName>
    </submittedName>
</protein>
<proteinExistence type="predicted"/>
<sequence>MGMEPDNENMTLNDYLEYKAEKERRFWKSVAPVWNRVLVYHDPDEEDKEISGENLRSMEHEEVPNRFNEEIVRDTDHESEEVLVDDIEMGEDHDVD</sequence>
<comment type="caution">
    <text evidence="1">The sequence shown here is derived from an EMBL/GenBank/DDBJ whole genome shotgun (WGS) entry which is preliminary data.</text>
</comment>
<accession>A0ABQ5AG49</accession>
<evidence type="ECO:0000313" key="2">
    <source>
        <dbReference type="Proteomes" id="UP001151760"/>
    </source>
</evidence>
<keyword evidence="2" id="KW-1185">Reference proteome</keyword>
<evidence type="ECO:0000313" key="1">
    <source>
        <dbReference type="EMBL" id="GJT01635.1"/>
    </source>
</evidence>
<name>A0ABQ5AG49_9ASTR</name>
<dbReference type="EMBL" id="BQNB010012286">
    <property type="protein sequence ID" value="GJT01635.1"/>
    <property type="molecule type" value="Genomic_DNA"/>
</dbReference>
<gene>
    <name evidence="1" type="ORF">Tco_0822804</name>
</gene>